<dbReference type="GO" id="GO:0016020">
    <property type="term" value="C:membrane"/>
    <property type="evidence" value="ECO:0007669"/>
    <property type="project" value="TreeGrafter"/>
</dbReference>
<accession>A0A8D8Y5A0</accession>
<dbReference type="EMBL" id="HBUF01359208">
    <property type="protein sequence ID" value="CAG6719658.1"/>
    <property type="molecule type" value="Transcribed_RNA"/>
</dbReference>
<dbReference type="InterPro" id="IPR036865">
    <property type="entry name" value="CRAL-TRIO_dom_sf"/>
</dbReference>
<dbReference type="Gene3D" id="3.40.525.10">
    <property type="entry name" value="CRAL-TRIO lipid binding domain"/>
    <property type="match status" value="1"/>
</dbReference>
<dbReference type="AlphaFoldDB" id="A0A8D8Y5A0"/>
<dbReference type="CDD" id="cd00170">
    <property type="entry name" value="SEC14"/>
    <property type="match status" value="1"/>
</dbReference>
<dbReference type="GO" id="GO:1902936">
    <property type="term" value="F:phosphatidylinositol bisphosphate binding"/>
    <property type="evidence" value="ECO:0007669"/>
    <property type="project" value="TreeGrafter"/>
</dbReference>
<name>A0A8D8Y5A0_9HEMI</name>
<organism evidence="2">
    <name type="scientific">Cacopsylla melanoneura</name>
    <dbReference type="NCBI Taxonomy" id="428564"/>
    <lineage>
        <taxon>Eukaryota</taxon>
        <taxon>Metazoa</taxon>
        <taxon>Ecdysozoa</taxon>
        <taxon>Arthropoda</taxon>
        <taxon>Hexapoda</taxon>
        <taxon>Insecta</taxon>
        <taxon>Pterygota</taxon>
        <taxon>Neoptera</taxon>
        <taxon>Paraneoptera</taxon>
        <taxon>Hemiptera</taxon>
        <taxon>Sternorrhyncha</taxon>
        <taxon>Psylloidea</taxon>
        <taxon>Psyllidae</taxon>
        <taxon>Psyllinae</taxon>
        <taxon>Cacopsylla</taxon>
    </lineage>
</organism>
<dbReference type="InterPro" id="IPR001251">
    <property type="entry name" value="CRAL-TRIO_dom"/>
</dbReference>
<dbReference type="SUPFAM" id="SSF52087">
    <property type="entry name" value="CRAL/TRIO domain"/>
    <property type="match status" value="1"/>
</dbReference>
<dbReference type="SUPFAM" id="SSF46938">
    <property type="entry name" value="CRAL/TRIO N-terminal domain"/>
    <property type="match status" value="1"/>
</dbReference>
<dbReference type="PANTHER" id="PTHR10174">
    <property type="entry name" value="ALPHA-TOCOPHEROL TRANSFER PROTEIN-RELATED"/>
    <property type="match status" value="1"/>
</dbReference>
<dbReference type="Pfam" id="PF00650">
    <property type="entry name" value="CRAL_TRIO"/>
    <property type="match status" value="1"/>
</dbReference>
<dbReference type="PANTHER" id="PTHR10174:SF213">
    <property type="entry name" value="CRAL-TRIO DOMAIN-CONTAINING PROTEIN"/>
    <property type="match status" value="1"/>
</dbReference>
<proteinExistence type="predicted"/>
<reference evidence="2" key="1">
    <citation type="submission" date="2021-05" db="EMBL/GenBank/DDBJ databases">
        <authorList>
            <person name="Alioto T."/>
            <person name="Alioto T."/>
            <person name="Gomez Garrido J."/>
        </authorList>
    </citation>
    <scope>NUCLEOTIDE SEQUENCE</scope>
</reference>
<evidence type="ECO:0000259" key="1">
    <source>
        <dbReference type="Pfam" id="PF00650"/>
    </source>
</evidence>
<dbReference type="EMBL" id="HBUF01359207">
    <property type="protein sequence ID" value="CAG6719656.1"/>
    <property type="molecule type" value="Transcribed_RNA"/>
</dbReference>
<dbReference type="InterPro" id="IPR036273">
    <property type="entry name" value="CRAL/TRIO_N_dom_sf"/>
</dbReference>
<protein>
    <submittedName>
        <fullName evidence="2">Alpha-tocopherol transfer protein-like</fullName>
    </submittedName>
</protein>
<evidence type="ECO:0000313" key="2">
    <source>
        <dbReference type="EMBL" id="CAG6719658.1"/>
    </source>
</evidence>
<feature type="domain" description="CRAL-TRIO" evidence="1">
    <location>
        <begin position="210"/>
        <end position="268"/>
    </location>
</feature>
<sequence length="339" mass="39714">MVIKSVRLTTDEDEYKKDLQLKREDIRLLQEWLKSQPQFPPIPDVLLIRHLQVCDYSIERTKQIVDTHFQLRTAIPELFTNTNPFLPEIQTVFRHTNMFMIPEHTKDGYRIIYAGLFTTDSSSYVLEEVMKVFAMVAEAIDGEQGSCPGYIICIDAEKVCFGHLTKINFSIVRRLFHFAYIVTDILPFYLENHKTVNVKEGGSVDENGNTIKLLEVHLLNVNVVIEKVYALIRPFVKKSLNDMVKFHSKMDDFYKIMPREIFPKDMGGEAAYTKEELSMQTKEKMEGLEEYYKMFKEFLSCLFSPFQCKPKRRWKPWKSTTRCSRRGRSPSLILASTRF</sequence>
<dbReference type="EMBL" id="HBUF01359206">
    <property type="protein sequence ID" value="CAG6719654.1"/>
    <property type="molecule type" value="Transcribed_RNA"/>
</dbReference>